<dbReference type="Gene3D" id="2.60.40.10">
    <property type="entry name" value="Immunoglobulins"/>
    <property type="match status" value="1"/>
</dbReference>
<keyword evidence="1" id="KW-0732">Signal</keyword>
<dbReference type="InterPro" id="IPR000601">
    <property type="entry name" value="PKD_dom"/>
</dbReference>
<dbReference type="PROSITE" id="PS50093">
    <property type="entry name" value="PKD"/>
    <property type="match status" value="1"/>
</dbReference>
<sequence length="977" mass="100131">MRNKLLKSLLLLFTVVLIQNRAAAQIPDPVETDTLAPYVSTTTTVTNVTTSSALVGGNVTGNGGAVVTERGVVYSTTNTSPTIGDGKLIIGSGNGAYSQVLSGLRGGTTYYIRAYATNIIGTSYGVATSFTTASVPPFITTNEVSAVTGTGATAGGDVSFSGGATVTERGVVYSTSNNLPTVSDTKVSIGTGTGVFSQALTGLATGTSYYLRAYAINASGTAYGAVVNFTTGGATVSSALPSLVTTNTAVLGGEVTAIGASSVTDRGIVLMEGTGTPTLADTKIAMGNGFGAFSQTATGLKPATTYSVRAYATNSTATNYGGTQTFTTKTTLLSINTTGQVITNAIVVTYAVSFAQPVSGITTSNFSVTHTGSINNPYLTAITGSGNAWNITSYTGTGEGTLTLNFVNDNGIFPLVNNAVPVAGQTFTIDRTAPVVLLASIRSNGNDTAWARSGDSVYLTFRANEALRTPVVTVAGQTVALTDLGGNLWRAGYLTKPTDTDGIVPFTISITDLAGNTAATVTASTNATQVGFDKTNPAVSSINRADANNTNAASVSFTVAFDDVVKGVDATDFSLTTTGLSGAVITAITGTGSVYTVTVGTGTGNGTIRLDLNASATGITDRSGNAIASGFTTGQVYAIIKSLATPVVKTNDPAAVCAPSVVDLTDAAVTAGSDPALTYRYYTDAAATVPLSNPSAVGASGVYYITGTNVFNLSSAPVAVTVTVITVQKPVPAFSFDSYCVNAPVNFTSTSVTNGAVNYTWSDNNGHAANTASASFTYAATGTYAVKLKLSSQQCPAIADSITRPITIAAPTAAIRMPLVDARIGEPTQLQARTFGASYTWLPGVGLSNGSIANPKVSANAEQQYRIAIKEASGCVTVDTLLVRVFEKSIYVPTVFSPNGDGRNDKLFVNLVSAQLKVFRVFNRYGKKVFETSNSGTGWDGTFNGVAQPLDTYAWYVEAIDKNGNIVVEQGGITLLR</sequence>
<dbReference type="InterPro" id="IPR035986">
    <property type="entry name" value="PKD_dom_sf"/>
</dbReference>
<dbReference type="InterPro" id="IPR013783">
    <property type="entry name" value="Ig-like_fold"/>
</dbReference>
<evidence type="ECO:0000259" key="3">
    <source>
        <dbReference type="PROSITE" id="PS50853"/>
    </source>
</evidence>
<evidence type="ECO:0000313" key="5">
    <source>
        <dbReference type="Proteomes" id="UP000753802"/>
    </source>
</evidence>
<comment type="caution">
    <text evidence="4">The sequence shown here is derived from an EMBL/GenBank/DDBJ whole genome shotgun (WGS) entry which is preliminary data.</text>
</comment>
<evidence type="ECO:0000313" key="4">
    <source>
        <dbReference type="EMBL" id="NCI49458.1"/>
    </source>
</evidence>
<accession>A0ABW9ZQT7</accession>
<dbReference type="InterPro" id="IPR036116">
    <property type="entry name" value="FN3_sf"/>
</dbReference>
<dbReference type="PROSITE" id="PS50853">
    <property type="entry name" value="FN3"/>
    <property type="match status" value="1"/>
</dbReference>
<feature type="signal peptide" evidence="1">
    <location>
        <begin position="1"/>
        <end position="24"/>
    </location>
</feature>
<dbReference type="EMBL" id="JAACJS010000011">
    <property type="protein sequence ID" value="NCI49458.1"/>
    <property type="molecule type" value="Genomic_DNA"/>
</dbReference>
<dbReference type="RefSeq" id="WP_161817777.1">
    <property type="nucleotide sequence ID" value="NZ_JAACJS010000011.1"/>
</dbReference>
<feature type="domain" description="Fibronectin type-III" evidence="3">
    <location>
        <begin position="39"/>
        <end position="138"/>
    </location>
</feature>
<name>A0ABW9ZQT7_9BACT</name>
<dbReference type="CDD" id="cd00146">
    <property type="entry name" value="PKD"/>
    <property type="match status" value="1"/>
</dbReference>
<dbReference type="NCBIfam" id="TIGR04131">
    <property type="entry name" value="Bac_Flav_CTERM"/>
    <property type="match status" value="1"/>
</dbReference>
<gene>
    <name evidence="4" type="ORF">GWC95_05955</name>
</gene>
<proteinExistence type="predicted"/>
<evidence type="ECO:0000259" key="2">
    <source>
        <dbReference type="PROSITE" id="PS50093"/>
    </source>
</evidence>
<dbReference type="Pfam" id="PF13585">
    <property type="entry name" value="CHU_C"/>
    <property type="match status" value="1"/>
</dbReference>
<dbReference type="SUPFAM" id="SSF49265">
    <property type="entry name" value="Fibronectin type III"/>
    <property type="match status" value="1"/>
</dbReference>
<dbReference type="InterPro" id="IPR003961">
    <property type="entry name" value="FN3_dom"/>
</dbReference>
<feature type="domain" description="PKD" evidence="2">
    <location>
        <begin position="741"/>
        <end position="792"/>
    </location>
</feature>
<reference evidence="4 5" key="1">
    <citation type="submission" date="2020-01" db="EMBL/GenBank/DDBJ databases">
        <title>Genome analysis.</title>
        <authorList>
            <person name="Wu S."/>
            <person name="Wang G."/>
        </authorList>
    </citation>
    <scope>NUCLEOTIDE SEQUENCE [LARGE SCALE GENOMIC DNA]</scope>
    <source>
        <strain evidence="4 5">SYL130</strain>
    </source>
</reference>
<protein>
    <submittedName>
        <fullName evidence="4">Gliding motility-associated C-terminal domain-containing protein</fullName>
    </submittedName>
</protein>
<evidence type="ECO:0000256" key="1">
    <source>
        <dbReference type="SAM" id="SignalP"/>
    </source>
</evidence>
<dbReference type="Proteomes" id="UP000753802">
    <property type="component" value="Unassembled WGS sequence"/>
</dbReference>
<dbReference type="InterPro" id="IPR026341">
    <property type="entry name" value="T9SS_type_B"/>
</dbReference>
<keyword evidence="5" id="KW-1185">Reference proteome</keyword>
<feature type="chain" id="PRO_5046482004" evidence="1">
    <location>
        <begin position="25"/>
        <end position="977"/>
    </location>
</feature>
<organism evidence="4 5">
    <name type="scientific">Sediminibacterium roseum</name>
    <dbReference type="NCBI Taxonomy" id="1978412"/>
    <lineage>
        <taxon>Bacteria</taxon>
        <taxon>Pseudomonadati</taxon>
        <taxon>Bacteroidota</taxon>
        <taxon>Chitinophagia</taxon>
        <taxon>Chitinophagales</taxon>
        <taxon>Chitinophagaceae</taxon>
        <taxon>Sediminibacterium</taxon>
    </lineage>
</organism>
<dbReference type="SUPFAM" id="SSF49299">
    <property type="entry name" value="PKD domain"/>
    <property type="match status" value="1"/>
</dbReference>